<sequence>MKSSLFKALIFLMVLMLVIEAVVDASPIPKKKKKPKSRSRKHPKSSVSSGGSSTTSTPSGGTTSSGTGSHSGEGTYYNPGLGACGHQDDDSSSVVALAAPDFDPSTPNGNPNKNTLCGKRIRIYYNGKQVEGTVQDRCPECKAGDVDMSPTMFDAIADRSLGRIPITWDFI</sequence>
<keyword evidence="6" id="KW-1185">Reference proteome</keyword>
<evidence type="ECO:0000256" key="1">
    <source>
        <dbReference type="ARBA" id="ARBA00022729"/>
    </source>
</evidence>
<feature type="compositionally biased region" description="Low complexity" evidence="2">
    <location>
        <begin position="45"/>
        <end position="75"/>
    </location>
</feature>
<dbReference type="Proteomes" id="UP000789831">
    <property type="component" value="Unassembled WGS sequence"/>
</dbReference>
<evidence type="ECO:0000256" key="2">
    <source>
        <dbReference type="SAM" id="MobiDB-lite"/>
    </source>
</evidence>
<protein>
    <submittedName>
        <fullName evidence="5">12210_t:CDS:1</fullName>
    </submittedName>
</protein>
<dbReference type="Pfam" id="PF03330">
    <property type="entry name" value="DPBB_1"/>
    <property type="match status" value="1"/>
</dbReference>
<reference evidence="5" key="1">
    <citation type="submission" date="2021-06" db="EMBL/GenBank/DDBJ databases">
        <authorList>
            <person name="Kallberg Y."/>
            <person name="Tangrot J."/>
            <person name="Rosling A."/>
        </authorList>
    </citation>
    <scope>NUCLEOTIDE SEQUENCE</scope>
    <source>
        <strain evidence="5">MT106</strain>
    </source>
</reference>
<dbReference type="InterPro" id="IPR009009">
    <property type="entry name" value="RlpA-like_DPBB"/>
</dbReference>
<comment type="caution">
    <text evidence="5">The sequence shown here is derived from an EMBL/GenBank/DDBJ whole genome shotgun (WGS) entry which is preliminary data.</text>
</comment>
<dbReference type="InterPro" id="IPR036908">
    <property type="entry name" value="RlpA-like_sf"/>
</dbReference>
<dbReference type="AlphaFoldDB" id="A0A9N8ZS09"/>
<dbReference type="PANTHER" id="PTHR31836:SF28">
    <property type="entry name" value="SRCR DOMAIN-CONTAINING PROTEIN-RELATED"/>
    <property type="match status" value="1"/>
</dbReference>
<organism evidence="5 6">
    <name type="scientific">Ambispora gerdemannii</name>
    <dbReference type="NCBI Taxonomy" id="144530"/>
    <lineage>
        <taxon>Eukaryota</taxon>
        <taxon>Fungi</taxon>
        <taxon>Fungi incertae sedis</taxon>
        <taxon>Mucoromycota</taxon>
        <taxon>Glomeromycotina</taxon>
        <taxon>Glomeromycetes</taxon>
        <taxon>Archaeosporales</taxon>
        <taxon>Ambisporaceae</taxon>
        <taxon>Ambispora</taxon>
    </lineage>
</organism>
<dbReference type="OrthoDB" id="623670at2759"/>
<feature type="domain" description="RlpA-like protein double-psi beta-barrel" evidence="4">
    <location>
        <begin position="118"/>
        <end position="167"/>
    </location>
</feature>
<proteinExistence type="predicted"/>
<gene>
    <name evidence="5" type="ORF">AGERDE_LOCUS4438</name>
</gene>
<evidence type="ECO:0000313" key="6">
    <source>
        <dbReference type="Proteomes" id="UP000789831"/>
    </source>
</evidence>
<dbReference type="CDD" id="cd22191">
    <property type="entry name" value="DPBB_RlpA_EXP_N-like"/>
    <property type="match status" value="1"/>
</dbReference>
<name>A0A9N8ZS09_9GLOM</name>
<feature type="signal peptide" evidence="3">
    <location>
        <begin position="1"/>
        <end position="25"/>
    </location>
</feature>
<keyword evidence="1 3" id="KW-0732">Signal</keyword>
<feature type="region of interest" description="Disordered" evidence="2">
    <location>
        <begin position="29"/>
        <end position="92"/>
    </location>
</feature>
<dbReference type="Gene3D" id="2.40.40.10">
    <property type="entry name" value="RlpA-like domain"/>
    <property type="match status" value="1"/>
</dbReference>
<feature type="chain" id="PRO_5040295367" evidence="3">
    <location>
        <begin position="26"/>
        <end position="171"/>
    </location>
</feature>
<evidence type="ECO:0000313" key="5">
    <source>
        <dbReference type="EMBL" id="CAG8504890.1"/>
    </source>
</evidence>
<accession>A0A9N8ZS09</accession>
<feature type="compositionally biased region" description="Basic residues" evidence="2">
    <location>
        <begin position="29"/>
        <end position="44"/>
    </location>
</feature>
<dbReference type="SUPFAM" id="SSF50685">
    <property type="entry name" value="Barwin-like endoglucanases"/>
    <property type="match status" value="1"/>
</dbReference>
<dbReference type="InterPro" id="IPR051477">
    <property type="entry name" value="Expansin_CellWall"/>
</dbReference>
<evidence type="ECO:0000256" key="3">
    <source>
        <dbReference type="SAM" id="SignalP"/>
    </source>
</evidence>
<dbReference type="PANTHER" id="PTHR31836">
    <property type="match status" value="1"/>
</dbReference>
<dbReference type="EMBL" id="CAJVPL010000510">
    <property type="protein sequence ID" value="CAG8504890.1"/>
    <property type="molecule type" value="Genomic_DNA"/>
</dbReference>
<evidence type="ECO:0000259" key="4">
    <source>
        <dbReference type="Pfam" id="PF03330"/>
    </source>
</evidence>